<organism evidence="2 3">
    <name type="scientific">Phellinidium pouzarii</name>
    <dbReference type="NCBI Taxonomy" id="167371"/>
    <lineage>
        <taxon>Eukaryota</taxon>
        <taxon>Fungi</taxon>
        <taxon>Dikarya</taxon>
        <taxon>Basidiomycota</taxon>
        <taxon>Agaricomycotina</taxon>
        <taxon>Agaricomycetes</taxon>
        <taxon>Hymenochaetales</taxon>
        <taxon>Hymenochaetaceae</taxon>
        <taxon>Phellinidium</taxon>
    </lineage>
</organism>
<dbReference type="EMBL" id="SGPK01000080">
    <property type="protein sequence ID" value="THH08990.1"/>
    <property type="molecule type" value="Genomic_DNA"/>
</dbReference>
<dbReference type="Pfam" id="PF19271">
    <property type="entry name" value="Nis1"/>
    <property type="match status" value="1"/>
</dbReference>
<reference evidence="2 3" key="1">
    <citation type="submission" date="2019-02" db="EMBL/GenBank/DDBJ databases">
        <title>Genome sequencing of the rare red list fungi Phellinidium pouzarii.</title>
        <authorList>
            <person name="Buettner E."/>
            <person name="Kellner H."/>
        </authorList>
    </citation>
    <scope>NUCLEOTIDE SEQUENCE [LARGE SCALE GENOMIC DNA]</scope>
    <source>
        <strain evidence="2 3">DSM 108285</strain>
    </source>
</reference>
<evidence type="ECO:0000313" key="3">
    <source>
        <dbReference type="Proteomes" id="UP000308199"/>
    </source>
</evidence>
<evidence type="ECO:0000256" key="1">
    <source>
        <dbReference type="SAM" id="SignalP"/>
    </source>
</evidence>
<feature type="chain" id="PRO_5020445634" evidence="1">
    <location>
        <begin position="19"/>
        <end position="140"/>
    </location>
</feature>
<protein>
    <submittedName>
        <fullName evidence="2">Uncharacterized protein</fullName>
    </submittedName>
</protein>
<name>A0A4S4LGQ1_9AGAM</name>
<keyword evidence="3" id="KW-1185">Reference proteome</keyword>
<gene>
    <name evidence="2" type="ORF">EW145_g2346</name>
</gene>
<comment type="caution">
    <text evidence="2">The sequence shown here is derived from an EMBL/GenBank/DDBJ whole genome shotgun (WGS) entry which is preliminary data.</text>
</comment>
<proteinExistence type="predicted"/>
<accession>A0A4S4LGQ1</accession>
<feature type="signal peptide" evidence="1">
    <location>
        <begin position="1"/>
        <end position="18"/>
    </location>
</feature>
<dbReference type="OrthoDB" id="2841294at2759"/>
<dbReference type="Proteomes" id="UP000308199">
    <property type="component" value="Unassembled WGS sequence"/>
</dbReference>
<evidence type="ECO:0000313" key="2">
    <source>
        <dbReference type="EMBL" id="THH08990.1"/>
    </source>
</evidence>
<sequence length="140" mass="14152">MKLFTILAGLAIANVATAQGVSIVAPAENATLTPGYNVSVSVTRLDSSMPVTEIGIAIGLQHCTSTCAAAASALGSIFYSGSYNPQYGPGNPDAPTQDFSVTVPSGFQKGVALLTVAHASLVGDGPFFFTEIANVTVDVA</sequence>
<keyword evidence="1" id="KW-0732">Signal</keyword>
<dbReference type="AlphaFoldDB" id="A0A4S4LGQ1"/>
<dbReference type="InterPro" id="IPR045469">
    <property type="entry name" value="Nis1"/>
</dbReference>